<evidence type="ECO:0000313" key="3">
    <source>
        <dbReference type="EMBL" id="KAG5677067.1"/>
    </source>
</evidence>
<gene>
    <name evidence="3" type="ORF">PVAND_006851</name>
</gene>
<dbReference type="Proteomes" id="UP001107558">
    <property type="component" value="Chromosome 2"/>
</dbReference>
<comment type="caution">
    <text evidence="3">The sequence shown here is derived from an EMBL/GenBank/DDBJ whole genome shotgun (WGS) entry which is preliminary data.</text>
</comment>
<reference evidence="3" key="1">
    <citation type="submission" date="2021-03" db="EMBL/GenBank/DDBJ databases">
        <title>Chromosome level genome of the anhydrobiotic midge Polypedilum vanderplanki.</title>
        <authorList>
            <person name="Yoshida Y."/>
            <person name="Kikawada T."/>
            <person name="Gusev O."/>
        </authorList>
    </citation>
    <scope>NUCLEOTIDE SEQUENCE</scope>
    <source>
        <strain evidence="3">NIAS01</strain>
        <tissue evidence="3">Whole body or cell culture</tissue>
    </source>
</reference>
<name>A0A9J6C5G3_POLVA</name>
<accession>A0A9J6C5G3</accession>
<feature type="region of interest" description="Disordered" evidence="1">
    <location>
        <begin position="72"/>
        <end position="97"/>
    </location>
</feature>
<protein>
    <submittedName>
        <fullName evidence="3">Uncharacterized protein</fullName>
    </submittedName>
</protein>
<dbReference type="AlphaFoldDB" id="A0A9J6C5G3"/>
<evidence type="ECO:0000313" key="4">
    <source>
        <dbReference type="Proteomes" id="UP001107558"/>
    </source>
</evidence>
<organism evidence="3 4">
    <name type="scientific">Polypedilum vanderplanki</name>
    <name type="common">Sleeping chironomid midge</name>
    <dbReference type="NCBI Taxonomy" id="319348"/>
    <lineage>
        <taxon>Eukaryota</taxon>
        <taxon>Metazoa</taxon>
        <taxon>Ecdysozoa</taxon>
        <taxon>Arthropoda</taxon>
        <taxon>Hexapoda</taxon>
        <taxon>Insecta</taxon>
        <taxon>Pterygota</taxon>
        <taxon>Neoptera</taxon>
        <taxon>Endopterygota</taxon>
        <taxon>Diptera</taxon>
        <taxon>Nematocera</taxon>
        <taxon>Chironomoidea</taxon>
        <taxon>Chironomidae</taxon>
        <taxon>Chironominae</taxon>
        <taxon>Polypedilum</taxon>
        <taxon>Polypedilum</taxon>
    </lineage>
</organism>
<feature type="compositionally biased region" description="Polar residues" evidence="1">
    <location>
        <begin position="75"/>
        <end position="97"/>
    </location>
</feature>
<evidence type="ECO:0000256" key="2">
    <source>
        <dbReference type="SAM" id="Phobius"/>
    </source>
</evidence>
<evidence type="ECO:0000256" key="1">
    <source>
        <dbReference type="SAM" id="MobiDB-lite"/>
    </source>
</evidence>
<keyword evidence="2" id="KW-1133">Transmembrane helix</keyword>
<keyword evidence="2" id="KW-0812">Transmembrane</keyword>
<dbReference type="EMBL" id="JADBJN010000002">
    <property type="protein sequence ID" value="KAG5677067.1"/>
    <property type="molecule type" value="Genomic_DNA"/>
</dbReference>
<proteinExistence type="predicted"/>
<keyword evidence="4" id="KW-1185">Reference proteome</keyword>
<feature type="transmembrane region" description="Helical" evidence="2">
    <location>
        <begin position="6"/>
        <end position="24"/>
    </location>
</feature>
<sequence>MDLNLLVPLFMFLMFIIIISAATSRRCWNKCRNRSEYSSSTDITSQTITSFYQLQHSTNTAYNVYIFKEPPPPYKNQNTSKFSFSQKDSNNSEQPVV</sequence>
<keyword evidence="2" id="KW-0472">Membrane</keyword>